<dbReference type="PANTHER" id="PTHR28004">
    <property type="entry name" value="ZGC:162816-RELATED"/>
    <property type="match status" value="1"/>
</dbReference>
<dbReference type="Proteomes" id="UP000054308">
    <property type="component" value="Unassembled WGS sequence"/>
</dbReference>
<evidence type="ECO:0000313" key="1">
    <source>
        <dbReference type="EMBL" id="KFO96272.1"/>
    </source>
</evidence>
<accession>A0A091HMB6</accession>
<keyword evidence="2" id="KW-1185">Reference proteome</keyword>
<evidence type="ECO:0000313" key="2">
    <source>
        <dbReference type="Proteomes" id="UP000054308"/>
    </source>
</evidence>
<sequence>QLQDCVALAKKLQAFQVLLDNPQALDLLCQHPLPPGKKWLVWLKLDCGNGRGGPLSPPVPPSPTRRAPEEVTLVGVYAHCGDTYTCRDVPEVQAIARATTAAVIDFVT</sequence>
<dbReference type="InterPro" id="IPR051466">
    <property type="entry name" value="D-amino_acid_metab_enzyme"/>
</dbReference>
<dbReference type="GO" id="GO:0036088">
    <property type="term" value="P:D-serine catabolic process"/>
    <property type="evidence" value="ECO:0007669"/>
    <property type="project" value="TreeGrafter"/>
</dbReference>
<proteinExistence type="predicted"/>
<organism evidence="1 2">
    <name type="scientific">Calypte anna</name>
    <name type="common">Anna's hummingbird</name>
    <name type="synonym">Archilochus anna</name>
    <dbReference type="NCBI Taxonomy" id="9244"/>
    <lineage>
        <taxon>Eukaryota</taxon>
        <taxon>Metazoa</taxon>
        <taxon>Chordata</taxon>
        <taxon>Craniata</taxon>
        <taxon>Vertebrata</taxon>
        <taxon>Euteleostomi</taxon>
        <taxon>Archelosauria</taxon>
        <taxon>Archosauria</taxon>
        <taxon>Dinosauria</taxon>
        <taxon>Saurischia</taxon>
        <taxon>Theropoda</taxon>
        <taxon>Coelurosauria</taxon>
        <taxon>Aves</taxon>
        <taxon>Neognathae</taxon>
        <taxon>Neoaves</taxon>
        <taxon>Strisores</taxon>
        <taxon>Apodiformes</taxon>
        <taxon>Trochilidae</taxon>
        <taxon>Calypte</taxon>
    </lineage>
</organism>
<feature type="non-terminal residue" evidence="1">
    <location>
        <position position="108"/>
    </location>
</feature>
<dbReference type="InterPro" id="IPR029066">
    <property type="entry name" value="PLP-binding_barrel"/>
</dbReference>
<name>A0A091HMB6_CALAN</name>
<dbReference type="STRING" id="9244.A0A091HMB6"/>
<dbReference type="SUPFAM" id="SSF51419">
    <property type="entry name" value="PLP-binding barrel"/>
    <property type="match status" value="1"/>
</dbReference>
<gene>
    <name evidence="1" type="ORF">N300_13644</name>
</gene>
<dbReference type="EMBL" id="KL217538">
    <property type="protein sequence ID" value="KFO96272.1"/>
    <property type="molecule type" value="Genomic_DNA"/>
</dbReference>
<reference evidence="1 2" key="1">
    <citation type="submission" date="2014-04" db="EMBL/GenBank/DDBJ databases">
        <title>Genome evolution of avian class.</title>
        <authorList>
            <person name="Zhang G."/>
            <person name="Li C."/>
        </authorList>
    </citation>
    <scope>NUCLEOTIDE SEQUENCE [LARGE SCALE GENOMIC DNA]</scope>
    <source>
        <strain evidence="1">BGI_N300</strain>
    </source>
</reference>
<dbReference type="GO" id="GO:0008721">
    <property type="term" value="F:D-serine ammonia-lyase activity"/>
    <property type="evidence" value="ECO:0007669"/>
    <property type="project" value="TreeGrafter"/>
</dbReference>
<feature type="non-terminal residue" evidence="1">
    <location>
        <position position="1"/>
    </location>
</feature>
<protein>
    <submittedName>
        <fullName evidence="1">Uncharacterized protein</fullName>
    </submittedName>
</protein>
<dbReference type="Gene3D" id="3.20.20.10">
    <property type="entry name" value="Alanine racemase"/>
    <property type="match status" value="1"/>
</dbReference>
<dbReference type="PANTHER" id="PTHR28004:SF2">
    <property type="entry name" value="D-SERINE DEHYDRATASE"/>
    <property type="match status" value="1"/>
</dbReference>
<dbReference type="AlphaFoldDB" id="A0A091HMB6"/>